<dbReference type="PANTHER" id="PTHR28047">
    <property type="entry name" value="PROTEIN DCG1"/>
    <property type="match status" value="1"/>
</dbReference>
<dbReference type="InterPro" id="IPR015942">
    <property type="entry name" value="Asp/Glu/hydantoin_racemase"/>
</dbReference>
<dbReference type="PANTHER" id="PTHR28047:SF5">
    <property type="entry name" value="PROTEIN DCG1"/>
    <property type="match status" value="1"/>
</dbReference>
<dbReference type="OrthoDB" id="9791723at2"/>
<proteinExistence type="inferred from homology"/>
<reference evidence="2 3" key="1">
    <citation type="submission" date="2017-12" db="EMBL/GenBank/DDBJ databases">
        <authorList>
            <person name="Hurst M.R.H."/>
        </authorList>
    </citation>
    <scope>NUCLEOTIDE SEQUENCE [LARGE SCALE GENOMIC DNA]</scope>
    <source>
        <strain evidence="2 3">SY-3-19</strain>
    </source>
</reference>
<sequence>MAIVHLVTPIITEGIRCLDDVKPLEKFGIEIRHSILDAGPASIECEYDEALAVPDTINKCIEAEKGGADAIVIDCMGDPGVRPSREVVSIPVLGPMETSMRLAATLGSRMAVVTVVDGVVPMIENLARIYGVTERFAPVQVIDLPVLEIEKDLERTKALLCEASQQAVEKDRADVIIFGCTGFLGCTDAIQKHLAERDLSVPVLDPVPVTMMHAAAIANLGLSHSKRCYAPPRPKEIKGYPVGSVA</sequence>
<dbReference type="Proteomes" id="UP000239504">
    <property type="component" value="Unassembled WGS sequence"/>
</dbReference>
<evidence type="ECO:0000313" key="2">
    <source>
        <dbReference type="EMBL" id="PQA86004.1"/>
    </source>
</evidence>
<comment type="caution">
    <text evidence="2">The sequence shown here is derived from an EMBL/GenBank/DDBJ whole genome shotgun (WGS) entry which is preliminary data.</text>
</comment>
<comment type="similarity">
    <text evidence="1">Belongs to the HyuE racemase family.</text>
</comment>
<dbReference type="Gene3D" id="3.40.50.12500">
    <property type="match status" value="1"/>
</dbReference>
<dbReference type="Pfam" id="PF01177">
    <property type="entry name" value="Asp_Glu_race"/>
    <property type="match status" value="1"/>
</dbReference>
<protein>
    <submittedName>
        <fullName evidence="2">Hydrogenase expression protein HupH</fullName>
    </submittedName>
</protein>
<name>A0A2S7K0H8_9PROT</name>
<dbReference type="AlphaFoldDB" id="A0A2S7K0H8"/>
<dbReference type="EMBL" id="PJCH01000015">
    <property type="protein sequence ID" value="PQA86004.1"/>
    <property type="molecule type" value="Genomic_DNA"/>
</dbReference>
<evidence type="ECO:0000313" key="3">
    <source>
        <dbReference type="Proteomes" id="UP000239504"/>
    </source>
</evidence>
<gene>
    <name evidence="2" type="ORF">CW354_16625</name>
</gene>
<accession>A0A2S7K0H8</accession>
<dbReference type="RefSeq" id="WP_104831216.1">
    <property type="nucleotide sequence ID" value="NZ_PJCH01000015.1"/>
</dbReference>
<dbReference type="InterPro" id="IPR052186">
    <property type="entry name" value="Hydantoin_racemase-like"/>
</dbReference>
<evidence type="ECO:0000256" key="1">
    <source>
        <dbReference type="ARBA" id="ARBA00038414"/>
    </source>
</evidence>
<organism evidence="2 3">
    <name type="scientific">Hyphococcus luteus</name>
    <dbReference type="NCBI Taxonomy" id="2058213"/>
    <lineage>
        <taxon>Bacteria</taxon>
        <taxon>Pseudomonadati</taxon>
        <taxon>Pseudomonadota</taxon>
        <taxon>Alphaproteobacteria</taxon>
        <taxon>Parvularculales</taxon>
        <taxon>Parvularculaceae</taxon>
        <taxon>Hyphococcus</taxon>
    </lineage>
</organism>
<dbReference type="InterPro" id="IPR053714">
    <property type="entry name" value="Iso_Racemase_Enz_sf"/>
</dbReference>
<keyword evidence="3" id="KW-1185">Reference proteome</keyword>
<dbReference type="GO" id="GO:0047661">
    <property type="term" value="F:amino-acid racemase activity"/>
    <property type="evidence" value="ECO:0007669"/>
    <property type="project" value="InterPro"/>
</dbReference>